<feature type="transmembrane region" description="Helical" evidence="8">
    <location>
        <begin position="316"/>
        <end position="335"/>
    </location>
</feature>
<dbReference type="PANTHER" id="PTHR42643:SF41">
    <property type="entry name" value="IONOTROPIC RECEPTOR 20A-RELATED"/>
    <property type="match status" value="1"/>
</dbReference>
<evidence type="ECO:0000256" key="8">
    <source>
        <dbReference type="SAM" id="Phobius"/>
    </source>
</evidence>
<dbReference type="EMBL" id="JRES01000062">
    <property type="protein sequence ID" value="KNC34469.1"/>
    <property type="molecule type" value="Genomic_DNA"/>
</dbReference>
<keyword evidence="9" id="KW-0732">Signal</keyword>
<keyword evidence="6" id="KW-0675">Receptor</keyword>
<keyword evidence="3 8" id="KW-0812">Transmembrane</keyword>
<dbReference type="PANTHER" id="PTHR42643">
    <property type="entry name" value="IONOTROPIC RECEPTOR 20A-RELATED"/>
    <property type="match status" value="1"/>
</dbReference>
<evidence type="ECO:0000313" key="11">
    <source>
        <dbReference type="Proteomes" id="UP000037069"/>
    </source>
</evidence>
<dbReference type="OrthoDB" id="8044407at2759"/>
<dbReference type="AlphaFoldDB" id="A0A0L0CSU2"/>
<comment type="subcellular location">
    <subcellularLocation>
        <location evidence="1">Cell membrane</location>
        <topology evidence="1">Multi-pass membrane protein</topology>
    </subcellularLocation>
</comment>
<keyword evidence="7" id="KW-0325">Glycoprotein</keyword>
<dbReference type="Proteomes" id="UP000037069">
    <property type="component" value="Unassembled WGS sequence"/>
</dbReference>
<feature type="transmembrane region" description="Helical" evidence="8">
    <location>
        <begin position="92"/>
        <end position="111"/>
    </location>
</feature>
<evidence type="ECO:0000256" key="4">
    <source>
        <dbReference type="ARBA" id="ARBA00022989"/>
    </source>
</evidence>
<keyword evidence="2" id="KW-1003">Cell membrane</keyword>
<dbReference type="GO" id="GO:0005886">
    <property type="term" value="C:plasma membrane"/>
    <property type="evidence" value="ECO:0007669"/>
    <property type="project" value="UniProtKB-SubCell"/>
</dbReference>
<evidence type="ECO:0000256" key="5">
    <source>
        <dbReference type="ARBA" id="ARBA00023136"/>
    </source>
</evidence>
<feature type="signal peptide" evidence="9">
    <location>
        <begin position="1"/>
        <end position="25"/>
    </location>
</feature>
<evidence type="ECO:0000256" key="7">
    <source>
        <dbReference type="ARBA" id="ARBA00023180"/>
    </source>
</evidence>
<keyword evidence="4 8" id="KW-1133">Transmembrane helix</keyword>
<gene>
    <name evidence="10" type="ORF">FF38_02746</name>
</gene>
<reference evidence="10 11" key="1">
    <citation type="journal article" date="2015" name="Nat. Commun.">
        <title>Lucilia cuprina genome unlocks parasitic fly biology to underpin future interventions.</title>
        <authorList>
            <person name="Anstead C.A."/>
            <person name="Korhonen P.K."/>
            <person name="Young N.D."/>
            <person name="Hall R.S."/>
            <person name="Jex A.R."/>
            <person name="Murali S.C."/>
            <person name="Hughes D.S."/>
            <person name="Lee S.F."/>
            <person name="Perry T."/>
            <person name="Stroehlein A.J."/>
            <person name="Ansell B.R."/>
            <person name="Breugelmans B."/>
            <person name="Hofmann A."/>
            <person name="Qu J."/>
            <person name="Dugan S."/>
            <person name="Lee S.L."/>
            <person name="Chao H."/>
            <person name="Dinh H."/>
            <person name="Han Y."/>
            <person name="Doddapaneni H.V."/>
            <person name="Worley K.C."/>
            <person name="Muzny D.M."/>
            <person name="Ioannidis P."/>
            <person name="Waterhouse R.M."/>
            <person name="Zdobnov E.M."/>
            <person name="James P.J."/>
            <person name="Bagnall N.H."/>
            <person name="Kotze A.C."/>
            <person name="Gibbs R.A."/>
            <person name="Richards S."/>
            <person name="Batterham P."/>
            <person name="Gasser R.B."/>
        </authorList>
    </citation>
    <scope>NUCLEOTIDE SEQUENCE [LARGE SCALE GENOMIC DNA]</scope>
    <source>
        <strain evidence="10 11">LS</strain>
        <tissue evidence="10">Full body</tissue>
    </source>
</reference>
<dbReference type="OMA" id="EFFKLLW"/>
<evidence type="ECO:0000313" key="10">
    <source>
        <dbReference type="EMBL" id="KNC34469.1"/>
    </source>
</evidence>
<evidence type="ECO:0000256" key="3">
    <source>
        <dbReference type="ARBA" id="ARBA00022692"/>
    </source>
</evidence>
<accession>A0A0L0CSU2</accession>
<keyword evidence="11" id="KW-1185">Reference proteome</keyword>
<evidence type="ECO:0000256" key="2">
    <source>
        <dbReference type="ARBA" id="ARBA00022475"/>
    </source>
</evidence>
<evidence type="ECO:0000256" key="6">
    <source>
        <dbReference type="ARBA" id="ARBA00023170"/>
    </source>
</evidence>
<dbReference type="InterPro" id="IPR052192">
    <property type="entry name" value="Insect_Ionotropic_Sensory_Rcpt"/>
</dbReference>
<organism evidence="10 11">
    <name type="scientific">Lucilia cuprina</name>
    <name type="common">Green bottle fly</name>
    <name type="synonym">Australian sheep blowfly</name>
    <dbReference type="NCBI Taxonomy" id="7375"/>
    <lineage>
        <taxon>Eukaryota</taxon>
        <taxon>Metazoa</taxon>
        <taxon>Ecdysozoa</taxon>
        <taxon>Arthropoda</taxon>
        <taxon>Hexapoda</taxon>
        <taxon>Insecta</taxon>
        <taxon>Pterygota</taxon>
        <taxon>Neoptera</taxon>
        <taxon>Endopterygota</taxon>
        <taxon>Diptera</taxon>
        <taxon>Brachycera</taxon>
        <taxon>Muscomorpha</taxon>
        <taxon>Oestroidea</taxon>
        <taxon>Calliphoridae</taxon>
        <taxon>Luciliinae</taxon>
        <taxon>Lucilia</taxon>
    </lineage>
</organism>
<feature type="transmembrane region" description="Helical" evidence="8">
    <location>
        <begin position="586"/>
        <end position="606"/>
    </location>
</feature>
<keyword evidence="5 8" id="KW-0472">Membrane</keyword>
<evidence type="ECO:0000256" key="9">
    <source>
        <dbReference type="SAM" id="SignalP"/>
    </source>
</evidence>
<protein>
    <recommendedName>
        <fullName evidence="12">Ionotropic glutamate receptor C-terminal domain-containing protein</fullName>
    </recommendedName>
</protein>
<feature type="transmembrane region" description="Helical" evidence="8">
    <location>
        <begin position="389"/>
        <end position="407"/>
    </location>
</feature>
<proteinExistence type="predicted"/>
<evidence type="ECO:0008006" key="12">
    <source>
        <dbReference type="Google" id="ProtNLM"/>
    </source>
</evidence>
<evidence type="ECO:0000256" key="1">
    <source>
        <dbReference type="ARBA" id="ARBA00004651"/>
    </source>
</evidence>
<comment type="caution">
    <text evidence="10">The sequence shown here is derived from an EMBL/GenBank/DDBJ whole genome shotgun (WGS) entry which is preliminary data.</text>
</comment>
<sequence length="612" mass="72811">MLTDFLLMSLLLVLLKQQNQLICEALNFNAIGLTWNFEVLYVLYNNDTTEKQMLYEQLEKIFSDQSDYFYNKPFIVADMKTSYMNLHEIGGFSYNPLMIIMAAHIYDPVLIRVNRITRGKKNICIIIYLKEFKDEKELHLLIEYLFQRQYRRVLVVTITRHLYSMKPYPLVHVINVTGKPEREYFVPQITWNLEGYKIRVPVQIDVPNMFWYYDDTVKRIRMDGIGGIVFEAFMKTMNVTLETYPLYVNDSNYLNIACIQEMLMNDSIEISPHLYTTLHRKPIDYSYSYITTSRCMMLPVMQQLQVSHVLPYHRTIWVFILLIIVVSEAVCQLVLRCQPEFLKNTKYHRYFQPGTVGLYLVCLLSNIPLPDTKMFNIRRDSFRQYMQTLYCYALIGFTGFCFSQMYSSSLTSGLTVSISIKPKTSVEQILNMKQPIMATDQARKLFLYDQRFGYRALRKIVFTTPEEFHINRMHMNTSYVYPTSEDRWNVLKEQQQFLSNKLFWLSDVCVGNFPLQFQMRLDSPFKPYLRKFILYVRETGLYSHWKSNIFRRAKRFGYMSYFKERKSLEGYDTRKVVKLTLGSLTFYLYSCGMLFSCVIFVLEWIYGKLRKA</sequence>
<name>A0A0L0CSU2_LUCCU</name>
<feature type="transmembrane region" description="Helical" evidence="8">
    <location>
        <begin position="350"/>
        <end position="369"/>
    </location>
</feature>
<feature type="chain" id="PRO_5005536541" description="Ionotropic glutamate receptor C-terminal domain-containing protein" evidence="9">
    <location>
        <begin position="26"/>
        <end position="612"/>
    </location>
</feature>